<dbReference type="Gene3D" id="3.40.50.2000">
    <property type="entry name" value="Glycogen Phosphorylase B"/>
    <property type="match status" value="3"/>
</dbReference>
<evidence type="ECO:0000259" key="1">
    <source>
        <dbReference type="Pfam" id="PF00534"/>
    </source>
</evidence>
<sequence length="415" mass="46561">MKIAIVSRYFPPNIRGGGEISAYNLAQALTEIGVDVHVITSTNIYQLEDSKFTLHPIIKNVDLTGILNYLSRNEIFYWNSYKAVSKFLADEDINAVHAMNMDSIPGAVLSAKRYRIPSVITISSQWLTCPTGYMLKSYNEVCNGECSFLNTVNCYMHSPTPNIYEKILGPLYAPIQMRERRIAVRSVGAVVCISQNVKSYVEKIFNINNKILYVIPNIVEVDKYENKKVVEKLHSNILFVGALGKFKGCEYVIKAMPGILKEFPDCILRIIGDGERYKEFAELSKNLEVNQNIIFEGFIQAEKMLDYYNSTDIVVFPSVVPETFGRVAAEAMAAGKPVIASNVGGIPEIVEHEETGILVEPKNPKQIADAVKYLLGNPDVAREMGKRGKELVKKRYSPSIIAKKHLEVYERLSLS</sequence>
<dbReference type="Proteomes" id="UP000186940">
    <property type="component" value="Unassembled WGS sequence"/>
</dbReference>
<name>A0A1F2P8Z5_9EURY</name>
<dbReference type="EMBL" id="LYOS01000004">
    <property type="protein sequence ID" value="OFV67495.1"/>
    <property type="molecule type" value="Genomic_DNA"/>
</dbReference>
<reference evidence="3" key="1">
    <citation type="submission" date="2016-05" db="EMBL/GenBank/DDBJ databases">
        <title>Microbial consortia oxidize butane by reversing methanogenesis.</title>
        <authorList>
            <person name="Laso-Perez R."/>
            <person name="Richter M."/>
            <person name="Wegener G."/>
            <person name="Musat F."/>
        </authorList>
    </citation>
    <scope>NUCLEOTIDE SEQUENCE [LARGE SCALE GENOMIC DNA]</scope>
    <source>
        <strain evidence="3">BOX2</strain>
    </source>
</reference>
<evidence type="ECO:0000313" key="3">
    <source>
        <dbReference type="EMBL" id="OFV67495.1"/>
    </source>
</evidence>
<dbReference type="Pfam" id="PF00534">
    <property type="entry name" value="Glycos_transf_1"/>
    <property type="match status" value="1"/>
</dbReference>
<dbReference type="STRING" id="1838285.SCAL_001413"/>
<dbReference type="SUPFAM" id="SSF53756">
    <property type="entry name" value="UDP-Glycosyltransferase/glycogen phosphorylase"/>
    <property type="match status" value="1"/>
</dbReference>
<dbReference type="GO" id="GO:0016757">
    <property type="term" value="F:glycosyltransferase activity"/>
    <property type="evidence" value="ECO:0007669"/>
    <property type="project" value="InterPro"/>
</dbReference>
<dbReference type="Pfam" id="PF13439">
    <property type="entry name" value="Glyco_transf_4"/>
    <property type="match status" value="1"/>
</dbReference>
<dbReference type="InterPro" id="IPR028098">
    <property type="entry name" value="Glyco_trans_4-like_N"/>
</dbReference>
<dbReference type="PANTHER" id="PTHR12526">
    <property type="entry name" value="GLYCOSYLTRANSFERASE"/>
    <property type="match status" value="1"/>
</dbReference>
<gene>
    <name evidence="3" type="ORF">SCAL_001413</name>
</gene>
<dbReference type="InterPro" id="IPR001296">
    <property type="entry name" value="Glyco_trans_1"/>
</dbReference>
<proteinExistence type="predicted"/>
<feature type="domain" description="Glycosyltransferase subfamily 4-like N-terminal" evidence="2">
    <location>
        <begin position="16"/>
        <end position="222"/>
    </location>
</feature>
<feature type="domain" description="Glycosyl transferase family 1" evidence="1">
    <location>
        <begin position="236"/>
        <end position="390"/>
    </location>
</feature>
<organism evidence="3 4">
    <name type="scientific">Candidatus Syntropharchaeum caldarium</name>
    <dbReference type="NCBI Taxonomy" id="1838285"/>
    <lineage>
        <taxon>Archaea</taxon>
        <taxon>Methanobacteriati</taxon>
        <taxon>Methanobacteriota</taxon>
        <taxon>Stenosarchaea group</taxon>
        <taxon>Methanomicrobia</taxon>
        <taxon>Methanosarcinales</taxon>
        <taxon>ANME-2 cluster</taxon>
        <taxon>Candidatus Syntropharchaeum</taxon>
    </lineage>
</organism>
<evidence type="ECO:0000259" key="2">
    <source>
        <dbReference type="Pfam" id="PF13439"/>
    </source>
</evidence>
<dbReference type="AlphaFoldDB" id="A0A1F2P8Z5"/>
<dbReference type="CDD" id="cd03801">
    <property type="entry name" value="GT4_PimA-like"/>
    <property type="match status" value="1"/>
</dbReference>
<keyword evidence="4" id="KW-1185">Reference proteome</keyword>
<keyword evidence="3" id="KW-0808">Transferase</keyword>
<evidence type="ECO:0000313" key="4">
    <source>
        <dbReference type="Proteomes" id="UP000186940"/>
    </source>
</evidence>
<comment type="caution">
    <text evidence="3">The sequence shown here is derived from an EMBL/GenBank/DDBJ whole genome shotgun (WGS) entry which is preliminary data.</text>
</comment>
<protein>
    <submittedName>
        <fullName evidence="3">Glycosyl transferase family 1</fullName>
    </submittedName>
</protein>
<accession>A0A1F2P8Z5</accession>